<evidence type="ECO:0000259" key="1">
    <source>
        <dbReference type="SMART" id="SM01321"/>
    </source>
</evidence>
<proteinExistence type="predicted"/>
<reference evidence="2 3" key="1">
    <citation type="submission" date="2023-09" db="EMBL/GenBank/DDBJ databases">
        <authorList>
            <person name="Rey-Velasco X."/>
        </authorList>
    </citation>
    <scope>NUCLEOTIDE SEQUENCE [LARGE SCALE GENOMIC DNA]</scope>
    <source>
        <strain evidence="2 3">F363</strain>
    </source>
</reference>
<dbReference type="SUPFAM" id="SSF143422">
    <property type="entry name" value="Transposase IS200-like"/>
    <property type="match status" value="1"/>
</dbReference>
<evidence type="ECO:0000313" key="2">
    <source>
        <dbReference type="EMBL" id="MDT0641290.1"/>
    </source>
</evidence>
<dbReference type="RefSeq" id="WP_311532918.1">
    <property type="nucleotide sequence ID" value="NZ_JAVRHQ010000001.1"/>
</dbReference>
<dbReference type="Gene3D" id="3.30.70.1290">
    <property type="entry name" value="Transposase IS200-like"/>
    <property type="match status" value="1"/>
</dbReference>
<evidence type="ECO:0000313" key="3">
    <source>
        <dbReference type="Proteomes" id="UP001262889"/>
    </source>
</evidence>
<dbReference type="PANTHER" id="PTHR34322:SF2">
    <property type="entry name" value="TRANSPOSASE IS200-LIKE DOMAIN-CONTAINING PROTEIN"/>
    <property type="match status" value="1"/>
</dbReference>
<accession>A0ABU3C594</accession>
<organism evidence="2 3">
    <name type="scientific">Autumnicola tepida</name>
    <dbReference type="NCBI Taxonomy" id="3075595"/>
    <lineage>
        <taxon>Bacteria</taxon>
        <taxon>Pseudomonadati</taxon>
        <taxon>Bacteroidota</taxon>
        <taxon>Flavobacteriia</taxon>
        <taxon>Flavobacteriales</taxon>
        <taxon>Flavobacteriaceae</taxon>
        <taxon>Autumnicola</taxon>
    </lineage>
</organism>
<dbReference type="Pfam" id="PF01797">
    <property type="entry name" value="Y1_Tnp"/>
    <property type="match status" value="1"/>
</dbReference>
<dbReference type="InterPro" id="IPR002686">
    <property type="entry name" value="Transposase_17"/>
</dbReference>
<dbReference type="PANTHER" id="PTHR34322">
    <property type="entry name" value="TRANSPOSASE, Y1_TNP DOMAIN-CONTAINING"/>
    <property type="match status" value="1"/>
</dbReference>
<comment type="caution">
    <text evidence="2">The sequence shown here is derived from an EMBL/GenBank/DDBJ whole genome shotgun (WGS) entry which is preliminary data.</text>
</comment>
<dbReference type="InterPro" id="IPR036515">
    <property type="entry name" value="Transposase_17_sf"/>
</dbReference>
<protein>
    <submittedName>
        <fullName evidence="2">Transposase</fullName>
    </submittedName>
</protein>
<sequence length="185" mass="22147">MDKLENGFFYHVYNRGNNKQDIFLEEENYFHFLKLLKTHLIPVADIYCYCLLKNHFHILVRIKEKAANPSKSFSNLFNAYTKALNKKYNRTGSLFQRPFKRKRIGSEDYLRQLIVYIHLNPEAHNLIGDFRKYTYSSYKSLLSSKDTSLARAEVMTLFDDKDNFKFIHCHRKNLKNEVLRAMIFE</sequence>
<gene>
    <name evidence="2" type="ORF">RM553_00465</name>
</gene>
<feature type="domain" description="Transposase IS200-like" evidence="1">
    <location>
        <begin position="5"/>
        <end position="120"/>
    </location>
</feature>
<dbReference type="Proteomes" id="UP001262889">
    <property type="component" value="Unassembled WGS sequence"/>
</dbReference>
<dbReference type="EMBL" id="JAVRHQ010000001">
    <property type="protein sequence ID" value="MDT0641290.1"/>
    <property type="molecule type" value="Genomic_DNA"/>
</dbReference>
<dbReference type="SMART" id="SM01321">
    <property type="entry name" value="Y1_Tnp"/>
    <property type="match status" value="1"/>
</dbReference>
<name>A0ABU3C594_9FLAO</name>
<keyword evidence="3" id="KW-1185">Reference proteome</keyword>